<dbReference type="AlphaFoldDB" id="A0A7X8SG49"/>
<dbReference type="InterPro" id="IPR039309">
    <property type="entry name" value="BT1"/>
</dbReference>
<evidence type="ECO:0000256" key="2">
    <source>
        <dbReference type="ARBA" id="ARBA00007015"/>
    </source>
</evidence>
<comment type="caution">
    <text evidence="8">The sequence shown here is derived from an EMBL/GenBank/DDBJ whole genome shotgun (WGS) entry which is preliminary data.</text>
</comment>
<evidence type="ECO:0000256" key="5">
    <source>
        <dbReference type="ARBA" id="ARBA00022989"/>
    </source>
</evidence>
<dbReference type="Pfam" id="PF03092">
    <property type="entry name" value="BT1"/>
    <property type="match status" value="1"/>
</dbReference>
<dbReference type="GO" id="GO:0016020">
    <property type="term" value="C:membrane"/>
    <property type="evidence" value="ECO:0007669"/>
    <property type="project" value="UniProtKB-SubCell"/>
</dbReference>
<name>A0A7X8SG49_9BACT</name>
<proteinExistence type="inferred from homology"/>
<feature type="transmembrane region" description="Helical" evidence="7">
    <location>
        <begin position="269"/>
        <end position="291"/>
    </location>
</feature>
<feature type="transmembrane region" description="Helical" evidence="7">
    <location>
        <begin position="43"/>
        <end position="60"/>
    </location>
</feature>
<feature type="transmembrane region" description="Helical" evidence="7">
    <location>
        <begin position="380"/>
        <end position="405"/>
    </location>
</feature>
<feature type="transmembrane region" description="Helical" evidence="7">
    <location>
        <begin position="98"/>
        <end position="125"/>
    </location>
</feature>
<dbReference type="Proteomes" id="UP000585050">
    <property type="component" value="Unassembled WGS sequence"/>
</dbReference>
<feature type="transmembrane region" description="Helical" evidence="7">
    <location>
        <begin position="7"/>
        <end position="31"/>
    </location>
</feature>
<dbReference type="InterPro" id="IPR036259">
    <property type="entry name" value="MFS_trans_sf"/>
</dbReference>
<dbReference type="PANTHER" id="PTHR12778:SF10">
    <property type="entry name" value="MAJOR FACILITATOR SUPERFAMILY DOMAIN-CONTAINING PROTEIN 3"/>
    <property type="match status" value="1"/>
</dbReference>
<dbReference type="RefSeq" id="WP_168880300.1">
    <property type="nucleotide sequence ID" value="NZ_JABAIL010000001.1"/>
</dbReference>
<keyword evidence="6 7" id="KW-0472">Membrane</keyword>
<reference evidence="8 9" key="1">
    <citation type="submission" date="2020-04" db="EMBL/GenBank/DDBJ databases">
        <title>Flammeovirga sp. SR4, a novel species isolated from seawater.</title>
        <authorList>
            <person name="Wang X."/>
        </authorList>
    </citation>
    <scope>NUCLEOTIDE SEQUENCE [LARGE SCALE GENOMIC DNA]</scope>
    <source>
        <strain evidence="8 9">SR4</strain>
    </source>
</reference>
<feature type="transmembrane region" description="Helical" evidence="7">
    <location>
        <begin position="145"/>
        <end position="165"/>
    </location>
</feature>
<dbReference type="EMBL" id="JABAIL010000001">
    <property type="protein sequence ID" value="NLR89605.1"/>
    <property type="molecule type" value="Genomic_DNA"/>
</dbReference>
<organism evidence="8 9">
    <name type="scientific">Flammeovirga agarivorans</name>
    <dbReference type="NCBI Taxonomy" id="2726742"/>
    <lineage>
        <taxon>Bacteria</taxon>
        <taxon>Pseudomonadati</taxon>
        <taxon>Bacteroidota</taxon>
        <taxon>Cytophagia</taxon>
        <taxon>Cytophagales</taxon>
        <taxon>Flammeovirgaceae</taxon>
        <taxon>Flammeovirga</taxon>
    </lineage>
</organism>
<comment type="similarity">
    <text evidence="2">Belongs to the major facilitator superfamily. Folate-biopterin transporter (TC 2.A.71) family.</text>
</comment>
<keyword evidence="5 7" id="KW-1133">Transmembrane helix</keyword>
<protein>
    <submittedName>
        <fullName evidence="8">AmpG family muropeptide MFS transporter</fullName>
    </submittedName>
</protein>
<feature type="transmembrane region" description="Helical" evidence="7">
    <location>
        <begin position="240"/>
        <end position="257"/>
    </location>
</feature>
<feature type="transmembrane region" description="Helical" evidence="7">
    <location>
        <begin position="353"/>
        <end position="374"/>
    </location>
</feature>
<evidence type="ECO:0000313" key="9">
    <source>
        <dbReference type="Proteomes" id="UP000585050"/>
    </source>
</evidence>
<feature type="transmembrane region" description="Helical" evidence="7">
    <location>
        <begin position="417"/>
        <end position="438"/>
    </location>
</feature>
<dbReference type="Gene3D" id="1.20.1250.20">
    <property type="entry name" value="MFS general substrate transporter like domains"/>
    <property type="match status" value="2"/>
</dbReference>
<dbReference type="PANTHER" id="PTHR12778">
    <property type="entry name" value="SOLUTE CARRIER FAMILY 33 ACETYL-COA TRANSPORTER -RELATED"/>
    <property type="match status" value="1"/>
</dbReference>
<evidence type="ECO:0000256" key="7">
    <source>
        <dbReference type="SAM" id="Phobius"/>
    </source>
</evidence>
<keyword evidence="9" id="KW-1185">Reference proteome</keyword>
<evidence type="ECO:0000256" key="4">
    <source>
        <dbReference type="ARBA" id="ARBA00022692"/>
    </source>
</evidence>
<feature type="transmembrane region" description="Helical" evidence="7">
    <location>
        <begin position="171"/>
        <end position="193"/>
    </location>
</feature>
<sequence>MAKERNPWLWLPSLYFVEGLPYTIVMTVAVIMYKNLGMGNIEIALYTSWLYLPWVIKPFWSPIVDLLQTKKWWIFIMQLVIGGVFAAVALTLPTDNFFRYTLACFWIIAFTSATNDIATDGFYMIGLRSDQQAFFVGIRSTFYRLAMWAGQGGVVLLSGYLFEVFEDYKSVWSTIFFGLATAMVCFSLFHRLILPNKENIRSLKDRAHGLREVGIMFSQVSIILLFGFLINSFLGWETSWTYVILGAVVIAYLMITLKKKIKEDPDKMNTPILSFFVKEDIWSILAFILLYRLGEAQLVKIASPFLLDSTEVGGIGLNNEQLGWLYGTIGLGCLVVGGVLGGIAIYTKGLKFWLIPMLLSINIPNLGYWLLSFFHAESFIFIGGVIAVEQFFYGFGFSALMMYMLYVSQGHHKTAHYALCTGFMALGMMLPGMISGYLQEFLGYTNFFLFVVISGIPALIVAFRLKVDPKFGLKEK</sequence>
<comment type="subcellular location">
    <subcellularLocation>
        <location evidence="1">Membrane</location>
        <topology evidence="1">Multi-pass membrane protein</topology>
    </subcellularLocation>
</comment>
<evidence type="ECO:0000313" key="8">
    <source>
        <dbReference type="EMBL" id="NLR89605.1"/>
    </source>
</evidence>
<gene>
    <name evidence="8" type="ORF">HGP29_00200</name>
</gene>
<feature type="transmembrane region" description="Helical" evidence="7">
    <location>
        <begin position="444"/>
        <end position="465"/>
    </location>
</feature>
<accession>A0A7X8SG49</accession>
<keyword evidence="4 7" id="KW-0812">Transmembrane</keyword>
<evidence type="ECO:0000256" key="6">
    <source>
        <dbReference type="ARBA" id="ARBA00023136"/>
    </source>
</evidence>
<dbReference type="SUPFAM" id="SSF103473">
    <property type="entry name" value="MFS general substrate transporter"/>
    <property type="match status" value="1"/>
</dbReference>
<feature type="transmembrane region" description="Helical" evidence="7">
    <location>
        <begin position="213"/>
        <end position="234"/>
    </location>
</feature>
<feature type="transmembrane region" description="Helical" evidence="7">
    <location>
        <begin position="72"/>
        <end position="92"/>
    </location>
</feature>
<evidence type="ECO:0000256" key="3">
    <source>
        <dbReference type="ARBA" id="ARBA00022448"/>
    </source>
</evidence>
<evidence type="ECO:0000256" key="1">
    <source>
        <dbReference type="ARBA" id="ARBA00004141"/>
    </source>
</evidence>
<keyword evidence="3" id="KW-0813">Transport</keyword>
<dbReference type="InterPro" id="IPR004752">
    <property type="entry name" value="AmpG_permease/AT-1"/>
</dbReference>
<feature type="transmembrane region" description="Helical" evidence="7">
    <location>
        <begin position="324"/>
        <end position="346"/>
    </location>
</feature>